<keyword evidence="6" id="KW-0805">Transcription regulation</keyword>
<dbReference type="SUPFAM" id="SSF57667">
    <property type="entry name" value="beta-beta-alpha zinc fingers"/>
    <property type="match status" value="3"/>
</dbReference>
<dbReference type="InterPro" id="IPR050752">
    <property type="entry name" value="C2H2-ZF_domain"/>
</dbReference>
<evidence type="ECO:0000256" key="7">
    <source>
        <dbReference type="ARBA" id="ARBA00023125"/>
    </source>
</evidence>
<name>A0A384JZ29_BOTFB</name>
<dbReference type="EMBL" id="CP009816">
    <property type="protein sequence ID" value="ATZ55771.1"/>
    <property type="molecule type" value="Genomic_DNA"/>
</dbReference>
<keyword evidence="9" id="KW-0539">Nucleus</keyword>
<dbReference type="GO" id="GO:0008270">
    <property type="term" value="F:zinc ion binding"/>
    <property type="evidence" value="ECO:0007669"/>
    <property type="project" value="UniProtKB-KW"/>
</dbReference>
<evidence type="ECO:0000256" key="2">
    <source>
        <dbReference type="ARBA" id="ARBA00022723"/>
    </source>
</evidence>
<dbReference type="VEuPathDB" id="FungiDB:Bcin12g03320"/>
<dbReference type="KEGG" id="bfu:BCIN_12g03320"/>
<dbReference type="PROSITE" id="PS00028">
    <property type="entry name" value="ZINC_FINGER_C2H2_1"/>
    <property type="match status" value="7"/>
</dbReference>
<evidence type="ECO:0000256" key="10">
    <source>
        <dbReference type="PROSITE-ProRule" id="PRU00042"/>
    </source>
</evidence>
<protein>
    <recommendedName>
        <fullName evidence="11">C2H2-type domain-containing protein</fullName>
    </recommendedName>
</protein>
<evidence type="ECO:0000256" key="3">
    <source>
        <dbReference type="ARBA" id="ARBA00022737"/>
    </source>
</evidence>
<feature type="domain" description="C2H2-type" evidence="11">
    <location>
        <begin position="61"/>
        <end position="84"/>
    </location>
</feature>
<sequence>MAPTCYTCKTTFQVNSHMVSHCRVTGHVRGWVCGNCDKPFQDEEARRQHVQAKHPQGKRPFMCSHCNESFRSEEARKKHTEAKHQFQCSYCKDNFNSADSLKQHNFTDHYFPCEFNDCDSVFNTEQLLNNHKGNKHKFRCNKCNKDFQSQGPLDKHDTEFHRSFRCKSCNKDFKSEIALEQHISSSAHSQTCPKCSKSFPSYASLQQHTTAEHTWKCNHCQHTFDGQNHLILHHTYEHLMVKCSICYAKFNHIAELINISQSSILFNVNTAQFIHLQPIPFSKNTNPHLTTSNARHVPNISNSRLSETAISNKCILSYAPNVA</sequence>
<keyword evidence="13" id="KW-1185">Reference proteome</keyword>
<reference evidence="12 13" key="3">
    <citation type="journal article" date="2017" name="Mol. Plant Pathol.">
        <title>A gapless genome sequence of the fungus Botrytis cinerea.</title>
        <authorList>
            <person name="Van Kan J.A."/>
            <person name="Stassen J.H."/>
            <person name="Mosbach A."/>
            <person name="Van Der Lee T.A."/>
            <person name="Faino L."/>
            <person name="Farmer A.D."/>
            <person name="Papasotiriou D.G."/>
            <person name="Zhou S."/>
            <person name="Seidl M.F."/>
            <person name="Cottam E."/>
            <person name="Edel D."/>
            <person name="Hahn M."/>
            <person name="Schwartz D.C."/>
            <person name="Dietrich R.A."/>
            <person name="Widdison S."/>
            <person name="Scalliet G."/>
        </authorList>
    </citation>
    <scope>NUCLEOTIDE SEQUENCE [LARGE SCALE GENOMIC DNA]</scope>
    <source>
        <strain evidence="12 13">B05.10</strain>
    </source>
</reference>
<evidence type="ECO:0000313" key="13">
    <source>
        <dbReference type="Proteomes" id="UP000001798"/>
    </source>
</evidence>
<evidence type="ECO:0000256" key="6">
    <source>
        <dbReference type="ARBA" id="ARBA00023015"/>
    </source>
</evidence>
<dbReference type="GeneID" id="36394725"/>
<proteinExistence type="predicted"/>
<feature type="domain" description="C2H2-type" evidence="11">
    <location>
        <begin position="86"/>
        <end position="109"/>
    </location>
</feature>
<feature type="domain" description="C2H2-type" evidence="11">
    <location>
        <begin position="164"/>
        <end position="193"/>
    </location>
</feature>
<dbReference type="InterPro" id="IPR013087">
    <property type="entry name" value="Znf_C2H2_type"/>
</dbReference>
<keyword evidence="3" id="KW-0677">Repeat</keyword>
<dbReference type="GO" id="GO:0005634">
    <property type="term" value="C:nucleus"/>
    <property type="evidence" value="ECO:0007669"/>
    <property type="project" value="UniProtKB-SubCell"/>
</dbReference>
<reference evidence="12 13" key="2">
    <citation type="journal article" date="2012" name="Eukaryot. Cell">
        <title>Genome update of Botrytis cinerea strains B05.10 and T4.</title>
        <authorList>
            <person name="Staats M."/>
            <person name="van Kan J.A."/>
        </authorList>
    </citation>
    <scope>NUCLEOTIDE SEQUENCE [LARGE SCALE GENOMIC DNA]</scope>
    <source>
        <strain evidence="12 13">B05.10</strain>
    </source>
</reference>
<dbReference type="RefSeq" id="XP_024552187.1">
    <property type="nucleotide sequence ID" value="XM_024696379.1"/>
</dbReference>
<keyword evidence="8" id="KW-0804">Transcription</keyword>
<evidence type="ECO:0000256" key="1">
    <source>
        <dbReference type="ARBA" id="ARBA00004123"/>
    </source>
</evidence>
<dbReference type="GO" id="GO:0000978">
    <property type="term" value="F:RNA polymerase II cis-regulatory region sequence-specific DNA binding"/>
    <property type="evidence" value="ECO:0007669"/>
    <property type="project" value="TreeGrafter"/>
</dbReference>
<evidence type="ECO:0000256" key="9">
    <source>
        <dbReference type="ARBA" id="ARBA00023242"/>
    </source>
</evidence>
<evidence type="ECO:0000256" key="8">
    <source>
        <dbReference type="ARBA" id="ARBA00023163"/>
    </source>
</evidence>
<dbReference type="Gene3D" id="3.30.160.60">
    <property type="entry name" value="Classic Zinc Finger"/>
    <property type="match status" value="3"/>
</dbReference>
<dbReference type="Pfam" id="PF00096">
    <property type="entry name" value="zf-C2H2"/>
    <property type="match status" value="1"/>
</dbReference>
<dbReference type="AlphaFoldDB" id="A0A384JZ29"/>
<reference evidence="12 13" key="1">
    <citation type="journal article" date="2011" name="PLoS Genet.">
        <title>Genomic analysis of the necrotrophic fungal pathogens Sclerotinia sclerotiorum and Botrytis cinerea.</title>
        <authorList>
            <person name="Amselem J."/>
            <person name="Cuomo C.A."/>
            <person name="van Kan J.A."/>
            <person name="Viaud M."/>
            <person name="Benito E.P."/>
            <person name="Couloux A."/>
            <person name="Coutinho P.M."/>
            <person name="de Vries R.P."/>
            <person name="Dyer P.S."/>
            <person name="Fillinger S."/>
            <person name="Fournier E."/>
            <person name="Gout L."/>
            <person name="Hahn M."/>
            <person name="Kohn L."/>
            <person name="Lapalu N."/>
            <person name="Plummer K.M."/>
            <person name="Pradier J.M."/>
            <person name="Quevillon E."/>
            <person name="Sharon A."/>
            <person name="Simon A."/>
            <person name="ten Have A."/>
            <person name="Tudzynski B."/>
            <person name="Tudzynski P."/>
            <person name="Wincker P."/>
            <person name="Andrew M."/>
            <person name="Anthouard V."/>
            <person name="Beever R.E."/>
            <person name="Beffa R."/>
            <person name="Benoit I."/>
            <person name="Bouzid O."/>
            <person name="Brault B."/>
            <person name="Chen Z."/>
            <person name="Choquer M."/>
            <person name="Collemare J."/>
            <person name="Cotton P."/>
            <person name="Danchin E.G."/>
            <person name="Da Silva C."/>
            <person name="Gautier A."/>
            <person name="Giraud C."/>
            <person name="Giraud T."/>
            <person name="Gonzalez C."/>
            <person name="Grossetete S."/>
            <person name="Guldener U."/>
            <person name="Henrissat B."/>
            <person name="Howlett B.J."/>
            <person name="Kodira C."/>
            <person name="Kretschmer M."/>
            <person name="Lappartient A."/>
            <person name="Leroch M."/>
            <person name="Levis C."/>
            <person name="Mauceli E."/>
            <person name="Neuveglise C."/>
            <person name="Oeser B."/>
            <person name="Pearson M."/>
            <person name="Poulain J."/>
            <person name="Poussereau N."/>
            <person name="Quesneville H."/>
            <person name="Rascle C."/>
            <person name="Schumacher J."/>
            <person name="Segurens B."/>
            <person name="Sexton A."/>
            <person name="Silva E."/>
            <person name="Sirven C."/>
            <person name="Soanes D.M."/>
            <person name="Talbot N.J."/>
            <person name="Templeton M."/>
            <person name="Yandava C."/>
            <person name="Yarden O."/>
            <person name="Zeng Q."/>
            <person name="Rollins J.A."/>
            <person name="Lebrun M.H."/>
            <person name="Dickman M."/>
        </authorList>
    </citation>
    <scope>NUCLEOTIDE SEQUENCE [LARGE SCALE GENOMIC DNA]</scope>
    <source>
        <strain evidence="12 13">B05.10</strain>
    </source>
</reference>
<dbReference type="Pfam" id="PF13912">
    <property type="entry name" value="zf-C2H2_6"/>
    <property type="match status" value="1"/>
</dbReference>
<dbReference type="PANTHER" id="PTHR24384">
    <property type="entry name" value="FINGER PUTATIVE TRANSCRIPTION FACTOR FAMILY-RELATED"/>
    <property type="match status" value="1"/>
</dbReference>
<evidence type="ECO:0000259" key="11">
    <source>
        <dbReference type="PROSITE" id="PS50157"/>
    </source>
</evidence>
<dbReference type="InterPro" id="IPR022755">
    <property type="entry name" value="Znf_C2H2_jaz"/>
</dbReference>
<dbReference type="PROSITE" id="PS50157">
    <property type="entry name" value="ZINC_FINGER_C2H2_2"/>
    <property type="match status" value="5"/>
</dbReference>
<keyword evidence="7" id="KW-0238">DNA-binding</keyword>
<dbReference type="SMART" id="SM00355">
    <property type="entry name" value="ZnF_C2H2"/>
    <property type="match status" value="9"/>
</dbReference>
<evidence type="ECO:0000256" key="5">
    <source>
        <dbReference type="ARBA" id="ARBA00022833"/>
    </source>
</evidence>
<dbReference type="InterPro" id="IPR036236">
    <property type="entry name" value="Znf_C2H2_sf"/>
</dbReference>
<evidence type="ECO:0000313" key="12">
    <source>
        <dbReference type="EMBL" id="ATZ55771.1"/>
    </source>
</evidence>
<keyword evidence="4 10" id="KW-0863">Zinc-finger</keyword>
<dbReference type="GO" id="GO:0000981">
    <property type="term" value="F:DNA-binding transcription factor activity, RNA polymerase II-specific"/>
    <property type="evidence" value="ECO:0007669"/>
    <property type="project" value="TreeGrafter"/>
</dbReference>
<keyword evidence="5" id="KW-0862">Zinc</keyword>
<organism evidence="12 13">
    <name type="scientific">Botryotinia fuckeliana (strain B05.10)</name>
    <name type="common">Noble rot fungus</name>
    <name type="synonym">Botrytis cinerea</name>
    <dbReference type="NCBI Taxonomy" id="332648"/>
    <lineage>
        <taxon>Eukaryota</taxon>
        <taxon>Fungi</taxon>
        <taxon>Dikarya</taxon>
        <taxon>Ascomycota</taxon>
        <taxon>Pezizomycotina</taxon>
        <taxon>Leotiomycetes</taxon>
        <taxon>Helotiales</taxon>
        <taxon>Sclerotiniaceae</taxon>
        <taxon>Botrytis</taxon>
    </lineage>
</organism>
<evidence type="ECO:0000256" key="4">
    <source>
        <dbReference type="ARBA" id="ARBA00022771"/>
    </source>
</evidence>
<dbReference type="PANTHER" id="PTHR24384:SF189">
    <property type="entry name" value="C2H2-TYPE DOMAIN-CONTAINING PROTEIN-RELATED"/>
    <property type="match status" value="1"/>
</dbReference>
<dbReference type="Proteomes" id="UP000001798">
    <property type="component" value="Chromosome 12"/>
</dbReference>
<feature type="domain" description="C2H2-type" evidence="11">
    <location>
        <begin position="138"/>
        <end position="166"/>
    </location>
</feature>
<comment type="subcellular location">
    <subcellularLocation>
        <location evidence="1">Nucleus</location>
    </subcellularLocation>
</comment>
<accession>A0A384JZ29</accession>
<keyword evidence="2" id="KW-0479">Metal-binding</keyword>
<dbReference type="OrthoDB" id="6105938at2759"/>
<dbReference type="Pfam" id="PF12171">
    <property type="entry name" value="zf-C2H2_jaz"/>
    <property type="match status" value="1"/>
</dbReference>
<gene>
    <name evidence="12" type="ORF">BCIN_12g03320</name>
</gene>
<feature type="domain" description="C2H2-type" evidence="11">
    <location>
        <begin position="190"/>
        <end position="214"/>
    </location>
</feature>